<accession>A0A091FSX5</accession>
<dbReference type="EMBL" id="KK719561">
    <property type="protein sequence ID" value="KFO64345.1"/>
    <property type="molecule type" value="Genomic_DNA"/>
</dbReference>
<feature type="non-terminal residue" evidence="1">
    <location>
        <position position="54"/>
    </location>
</feature>
<gene>
    <name evidence="1" type="ORF">N302_03273</name>
</gene>
<evidence type="ECO:0000313" key="2">
    <source>
        <dbReference type="Proteomes" id="UP000052976"/>
    </source>
</evidence>
<feature type="non-terminal residue" evidence="1">
    <location>
        <position position="1"/>
    </location>
</feature>
<proteinExistence type="predicted"/>
<organism evidence="1 2">
    <name type="scientific">Corvus brachyrhynchos</name>
    <name type="common">American crow</name>
    <dbReference type="NCBI Taxonomy" id="85066"/>
    <lineage>
        <taxon>Eukaryota</taxon>
        <taxon>Metazoa</taxon>
        <taxon>Chordata</taxon>
        <taxon>Craniata</taxon>
        <taxon>Vertebrata</taxon>
        <taxon>Euteleostomi</taxon>
        <taxon>Archelosauria</taxon>
        <taxon>Archosauria</taxon>
        <taxon>Dinosauria</taxon>
        <taxon>Saurischia</taxon>
        <taxon>Theropoda</taxon>
        <taxon>Coelurosauria</taxon>
        <taxon>Aves</taxon>
        <taxon>Neognathae</taxon>
        <taxon>Neoaves</taxon>
        <taxon>Telluraves</taxon>
        <taxon>Australaves</taxon>
        <taxon>Passeriformes</taxon>
        <taxon>Corvoidea</taxon>
        <taxon>Corvidae</taxon>
        <taxon>Corvus</taxon>
    </lineage>
</organism>
<reference evidence="1 2" key="1">
    <citation type="submission" date="2014-04" db="EMBL/GenBank/DDBJ databases">
        <title>Genome evolution of avian class.</title>
        <authorList>
            <person name="Zhang G."/>
            <person name="Li C."/>
        </authorList>
    </citation>
    <scope>NUCLEOTIDE SEQUENCE [LARGE SCALE GENOMIC DNA]</scope>
    <source>
        <strain evidence="1">BGI_N302</strain>
    </source>
</reference>
<evidence type="ECO:0000313" key="1">
    <source>
        <dbReference type="EMBL" id="KFO64345.1"/>
    </source>
</evidence>
<name>A0A091FSX5_CORBR</name>
<keyword evidence="2" id="KW-1185">Reference proteome</keyword>
<sequence length="54" mass="5441">EARVLGVVAGAAEEQRLLLEVALVDVLGHRGVQMVHLILGAVAGDAEPGGQGKA</sequence>
<protein>
    <submittedName>
        <fullName evidence="1">Uncharacterized protein</fullName>
    </submittedName>
</protein>
<dbReference type="Proteomes" id="UP000052976">
    <property type="component" value="Unassembled WGS sequence"/>
</dbReference>
<dbReference type="AlphaFoldDB" id="A0A091FSX5"/>